<reference evidence="15 16" key="1">
    <citation type="submission" date="2019-02" db="EMBL/GenBank/DDBJ databases">
        <title>Dyella amyloliquefaciens sp. nov., isolated from forest soil.</title>
        <authorList>
            <person name="Gao Z.-H."/>
            <person name="Qiu L.-H."/>
        </authorList>
    </citation>
    <scope>NUCLEOTIDE SEQUENCE [LARGE SCALE GENOMIC DNA]</scope>
    <source>
        <strain evidence="15 16">KACC 12747</strain>
    </source>
</reference>
<evidence type="ECO:0000259" key="12">
    <source>
        <dbReference type="Pfam" id="PF01103"/>
    </source>
</evidence>
<dbReference type="InterPro" id="IPR000184">
    <property type="entry name" value="Bac_surfAg_D15"/>
</dbReference>
<organism evidence="15 16">
    <name type="scientific">Dyella soli</name>
    <dbReference type="NCBI Taxonomy" id="522319"/>
    <lineage>
        <taxon>Bacteria</taxon>
        <taxon>Pseudomonadati</taxon>
        <taxon>Pseudomonadota</taxon>
        <taxon>Gammaproteobacteria</taxon>
        <taxon>Lysobacterales</taxon>
        <taxon>Rhodanobacteraceae</taxon>
        <taxon>Dyella</taxon>
    </lineage>
</organism>
<feature type="chain" id="PRO_5020608020" description="Translocation and assembly module subunit TamA" evidence="11">
    <location>
        <begin position="24"/>
        <end position="590"/>
    </location>
</feature>
<dbReference type="EMBL" id="SJTG01000004">
    <property type="protein sequence ID" value="TCI07804.1"/>
    <property type="molecule type" value="Genomic_DNA"/>
</dbReference>
<sequence length="590" mass="64839">MRCNPRLGLVALPLLMLSSLAHAGVQLVVDGVDDTLKAAVLSQVELSQYTTREVTEAQVRRLFDRAEAQAGLALQPYGYYEAKVTGELQPASDGNWRVSLHVVPGEPVMITDVQVKLDKTAMDIGPIRRAEKNIEALKGQQLNHGTYDQLRDQLSGALTAYGFLDAKLTERRVEVTRGNRSAVVKLAWEAGTRYKFGEVHFEGSQFREGFLDRYVPFKHGDYFNQSQLLSLQQALNGADYFSVVNVMPDVESKGGGVVNVKVELAPAKRTVYTGGPFIGTDTGVGLRASMERRWINARGHKWKNDLVLAQKLKTVQTLYSIPMPGDNQRSFNFGANYRDSDTSTSKSRTLGLVANETRQWLGWTRTIGMNALSGTFTVGKKGGEPDNTLGIEHGNSTLLYAEATLSRKSGDNPIFVRRGWSLTFTARSTLGSLASDTRFSQVIADAKWIRAFNDAQDRLIIRGTAGATWVGDFSALPPQLRFFAGGDRSVRGYAYESIGPRNSYDRVIGGENLLVGSTEVEHYFTRNWGMAAFVDAGNAFTGTDYRPRVGAGLGVRWLSPVGMIRVDLGVPVHDSQEHGVQLHLVIGPDL</sequence>
<evidence type="ECO:0000256" key="3">
    <source>
        <dbReference type="ARBA" id="ARBA00015419"/>
    </source>
</evidence>
<dbReference type="Pfam" id="PF07244">
    <property type="entry name" value="POTRA"/>
    <property type="match status" value="1"/>
</dbReference>
<evidence type="ECO:0000256" key="10">
    <source>
        <dbReference type="ARBA" id="ARBA00093548"/>
    </source>
</evidence>
<dbReference type="InterPro" id="IPR035243">
    <property type="entry name" value="TamA_POTRA_Dom_1"/>
</dbReference>
<keyword evidence="7" id="KW-0472">Membrane</keyword>
<dbReference type="InterPro" id="IPR010827">
    <property type="entry name" value="BamA/TamA_POTRA"/>
</dbReference>
<evidence type="ECO:0000256" key="8">
    <source>
        <dbReference type="ARBA" id="ARBA00023237"/>
    </source>
</evidence>
<feature type="domain" description="POTRA" evidence="13">
    <location>
        <begin position="194"/>
        <end position="261"/>
    </location>
</feature>
<evidence type="ECO:0000256" key="5">
    <source>
        <dbReference type="ARBA" id="ARBA00022692"/>
    </source>
</evidence>
<proteinExistence type="inferred from homology"/>
<evidence type="ECO:0000259" key="14">
    <source>
        <dbReference type="Pfam" id="PF17243"/>
    </source>
</evidence>
<protein>
    <recommendedName>
        <fullName evidence="3">Translocation and assembly module subunit TamA</fullName>
    </recommendedName>
    <alternativeName>
        <fullName evidence="9">Autotransporter assembly factor TamA</fullName>
    </alternativeName>
</protein>
<dbReference type="GO" id="GO:0009279">
    <property type="term" value="C:cell outer membrane"/>
    <property type="evidence" value="ECO:0007669"/>
    <property type="project" value="UniProtKB-SubCell"/>
</dbReference>
<dbReference type="Gene3D" id="2.40.160.50">
    <property type="entry name" value="membrane protein fhac: a member of the omp85/tpsb transporter family"/>
    <property type="match status" value="1"/>
</dbReference>
<feature type="domain" description="Bacterial surface antigen (D15)" evidence="12">
    <location>
        <begin position="299"/>
        <end position="586"/>
    </location>
</feature>
<keyword evidence="4" id="KW-1134">Transmembrane beta strand</keyword>
<dbReference type="GO" id="GO:0097347">
    <property type="term" value="C:TAM protein secretion complex"/>
    <property type="evidence" value="ECO:0007669"/>
    <property type="project" value="TreeGrafter"/>
</dbReference>
<evidence type="ECO:0000256" key="9">
    <source>
        <dbReference type="ARBA" id="ARBA00033063"/>
    </source>
</evidence>
<evidence type="ECO:0000256" key="11">
    <source>
        <dbReference type="SAM" id="SignalP"/>
    </source>
</evidence>
<evidence type="ECO:0000256" key="2">
    <source>
        <dbReference type="ARBA" id="ARBA00010248"/>
    </source>
</evidence>
<keyword evidence="5" id="KW-0812">Transmembrane</keyword>
<evidence type="ECO:0000256" key="1">
    <source>
        <dbReference type="ARBA" id="ARBA00004442"/>
    </source>
</evidence>
<dbReference type="PANTHER" id="PTHR12815">
    <property type="entry name" value="SORTING AND ASSEMBLY MACHINERY SAMM50 PROTEIN FAMILY MEMBER"/>
    <property type="match status" value="1"/>
</dbReference>
<dbReference type="Proteomes" id="UP000291822">
    <property type="component" value="Unassembled WGS sequence"/>
</dbReference>
<comment type="caution">
    <text evidence="15">The sequence shown here is derived from an EMBL/GenBank/DDBJ whole genome shotgun (WGS) entry which is preliminary data.</text>
</comment>
<evidence type="ECO:0000256" key="4">
    <source>
        <dbReference type="ARBA" id="ARBA00022452"/>
    </source>
</evidence>
<dbReference type="GO" id="GO:0009306">
    <property type="term" value="P:protein secretion"/>
    <property type="evidence" value="ECO:0007669"/>
    <property type="project" value="TreeGrafter"/>
</dbReference>
<dbReference type="AlphaFoldDB" id="A0A4V2NL81"/>
<evidence type="ECO:0000313" key="16">
    <source>
        <dbReference type="Proteomes" id="UP000291822"/>
    </source>
</evidence>
<accession>A0A4V2NL81</accession>
<comment type="subcellular location">
    <subcellularLocation>
        <location evidence="1">Cell outer membrane</location>
    </subcellularLocation>
</comment>
<evidence type="ECO:0000313" key="15">
    <source>
        <dbReference type="EMBL" id="TCI07804.1"/>
    </source>
</evidence>
<dbReference type="Gene3D" id="3.10.20.310">
    <property type="entry name" value="membrane protein fhac"/>
    <property type="match status" value="3"/>
</dbReference>
<feature type="signal peptide" evidence="11">
    <location>
        <begin position="1"/>
        <end position="23"/>
    </location>
</feature>
<keyword evidence="6 11" id="KW-0732">Signal</keyword>
<evidence type="ECO:0000256" key="7">
    <source>
        <dbReference type="ARBA" id="ARBA00023136"/>
    </source>
</evidence>
<dbReference type="PANTHER" id="PTHR12815:SF47">
    <property type="entry name" value="TRANSLOCATION AND ASSEMBLY MODULE SUBUNIT TAMA"/>
    <property type="match status" value="1"/>
</dbReference>
<evidence type="ECO:0000256" key="6">
    <source>
        <dbReference type="ARBA" id="ARBA00022729"/>
    </source>
</evidence>
<comment type="subunit">
    <text evidence="10">Interacts with TamB to form the translocation and assembly module (TAM).</text>
</comment>
<keyword evidence="8" id="KW-0998">Cell outer membrane</keyword>
<feature type="domain" description="TamA POTRA" evidence="14">
    <location>
        <begin position="27"/>
        <end position="104"/>
    </location>
</feature>
<keyword evidence="16" id="KW-1185">Reference proteome</keyword>
<dbReference type="Pfam" id="PF01103">
    <property type="entry name" value="Omp85"/>
    <property type="match status" value="1"/>
</dbReference>
<gene>
    <name evidence="15" type="ORF">EZM97_24295</name>
</gene>
<name>A0A4V2NL81_9GAMM</name>
<evidence type="ECO:0000259" key="13">
    <source>
        <dbReference type="Pfam" id="PF07244"/>
    </source>
</evidence>
<comment type="similarity">
    <text evidence="2">Belongs to the TamA family.</text>
</comment>
<dbReference type="RefSeq" id="WP_131152254.1">
    <property type="nucleotide sequence ID" value="NZ_SJTG01000004.1"/>
</dbReference>
<dbReference type="InterPro" id="IPR039910">
    <property type="entry name" value="D15-like"/>
</dbReference>
<dbReference type="Pfam" id="PF17243">
    <property type="entry name" value="POTRA_TamA_1"/>
    <property type="match status" value="1"/>
</dbReference>